<name>A0AAV5SP89_9BILA</name>
<keyword evidence="2" id="KW-1185">Reference proteome</keyword>
<dbReference type="Proteomes" id="UP001432027">
    <property type="component" value="Unassembled WGS sequence"/>
</dbReference>
<organism evidence="1 2">
    <name type="scientific">Pristionchus entomophagus</name>
    <dbReference type="NCBI Taxonomy" id="358040"/>
    <lineage>
        <taxon>Eukaryota</taxon>
        <taxon>Metazoa</taxon>
        <taxon>Ecdysozoa</taxon>
        <taxon>Nematoda</taxon>
        <taxon>Chromadorea</taxon>
        <taxon>Rhabditida</taxon>
        <taxon>Rhabditina</taxon>
        <taxon>Diplogasteromorpha</taxon>
        <taxon>Diplogasteroidea</taxon>
        <taxon>Neodiplogasteridae</taxon>
        <taxon>Pristionchus</taxon>
    </lineage>
</organism>
<dbReference type="AlphaFoldDB" id="A0AAV5SP89"/>
<sequence>MSNTSATKHKDSFMIMLPIEDKQILSENLISPIYRVEGLAWYVHVAFFYDGNVDGFNMMSPSLHCDLEVSHTFASWKQRSNMCKLPLLPFTAEFISITIETESESSACRLTLDVTLIPDVILVMEGQKFPVNK</sequence>
<proteinExistence type="predicted"/>
<comment type="caution">
    <text evidence="1">The sequence shown here is derived from an EMBL/GenBank/DDBJ whole genome shotgun (WGS) entry which is preliminary data.</text>
</comment>
<evidence type="ECO:0008006" key="3">
    <source>
        <dbReference type="Google" id="ProtNLM"/>
    </source>
</evidence>
<gene>
    <name evidence="1" type="ORF">PENTCL1PPCAC_7342</name>
</gene>
<evidence type="ECO:0000313" key="1">
    <source>
        <dbReference type="EMBL" id="GMS85167.1"/>
    </source>
</evidence>
<evidence type="ECO:0000313" key="2">
    <source>
        <dbReference type="Proteomes" id="UP001432027"/>
    </source>
</evidence>
<accession>A0AAV5SP89</accession>
<dbReference type="EMBL" id="BTSX01000002">
    <property type="protein sequence ID" value="GMS85167.1"/>
    <property type="molecule type" value="Genomic_DNA"/>
</dbReference>
<reference evidence="1" key="1">
    <citation type="submission" date="2023-10" db="EMBL/GenBank/DDBJ databases">
        <title>Genome assembly of Pristionchus species.</title>
        <authorList>
            <person name="Yoshida K."/>
            <person name="Sommer R.J."/>
        </authorList>
    </citation>
    <scope>NUCLEOTIDE SEQUENCE</scope>
    <source>
        <strain evidence="1">RS0144</strain>
    </source>
</reference>
<protein>
    <recommendedName>
        <fullName evidence="3">MATH domain-containing protein</fullName>
    </recommendedName>
</protein>